<evidence type="ECO:0000256" key="12">
    <source>
        <dbReference type="ARBA" id="ARBA00033103"/>
    </source>
</evidence>
<comment type="function">
    <text evidence="1">Acts as a chaperone.</text>
</comment>
<reference evidence="14 15" key="1">
    <citation type="submission" date="2016-07" db="EMBL/GenBank/DDBJ databases">
        <title>Caryophanon latum genome sequencing.</title>
        <authorList>
            <person name="Verma A."/>
            <person name="Pal Y."/>
            <person name="Krishnamurthi S."/>
        </authorList>
    </citation>
    <scope>NUCLEOTIDE SEQUENCE [LARGE SCALE GENOMIC DNA]</scope>
    <source>
        <strain evidence="14 15">DSM 14151</strain>
    </source>
</reference>
<evidence type="ECO:0000256" key="4">
    <source>
        <dbReference type="ARBA" id="ARBA00017249"/>
    </source>
</evidence>
<dbReference type="SUPFAM" id="SSF100920">
    <property type="entry name" value="Heat shock protein 70kD (HSP70), peptide-binding domain"/>
    <property type="match status" value="1"/>
</dbReference>
<dbReference type="FunFam" id="3.90.640.10:FF:000003">
    <property type="entry name" value="Molecular chaperone DnaK"/>
    <property type="match status" value="1"/>
</dbReference>
<evidence type="ECO:0000256" key="11">
    <source>
        <dbReference type="ARBA" id="ARBA00030945"/>
    </source>
</evidence>
<gene>
    <name evidence="14" type="ORF">A6K76_10230</name>
</gene>
<dbReference type="RefSeq" id="WP_066463838.1">
    <property type="nucleotide sequence ID" value="NZ_MATO01000031.1"/>
</dbReference>
<name>A0A1C0YVE9_9BACL</name>
<keyword evidence="8" id="KW-0346">Stress response</keyword>
<evidence type="ECO:0000313" key="14">
    <source>
        <dbReference type="EMBL" id="OCS91112.1"/>
    </source>
</evidence>
<sequence length="581" mass="63483">MTIIGIDLGTTNSAMAYLKDGKPEIIPNKDGHRTTPSIFSINPQGEIQIGQIAKNAYAGLPNETVLEVKRLMGKDEVVQIGDRTFKPEEISSFYLKYLKESAEIALGTEVTEAVITVPAYFSDAQRKATQVAGRLAGLNVERIINEPTAAAIAFGIENMSSEANILVYDLGGGTFDVSIAEMFGGVVQIKASTGDNTLGGMDFDERLVQWLNKQVKRKNNVDLLNDGSPEEQLQKYARIKTEAEQVKIALSSNKTAQFNLPFLTMHEGMPISVMEEITREEFDDITRDLVENTLKHVDRALEEAKLTIGDIGEVILIGGSTRIPAIQACVEAKFNKSARKDINPDEAVALGAAVQAAIKTGEISQADGLMVIDVCPYSIGTDVTRIVNGEKVRGCFDEILAANTPIPTKNTKIYRTVRDNQSFVTIGVYQHDGVGDFVQDELRVSKEDIILDGVPAGPQGSQAISVTFEYDINGILNVSAEIMSTGKRITSAIDTQTGVMSEAEIKESTRRLEEAWKTSALYNDVKPTMTRAERVLADLTVEAATRVEGILANLRQALQQNNEQEVCRYESELADLLIELV</sequence>
<dbReference type="InterPro" id="IPR013126">
    <property type="entry name" value="Hsp_70_fam"/>
</dbReference>
<evidence type="ECO:0000256" key="6">
    <source>
        <dbReference type="ARBA" id="ARBA00022741"/>
    </source>
</evidence>
<keyword evidence="5" id="KW-0597">Phosphoprotein</keyword>
<proteinExistence type="inferred from homology"/>
<evidence type="ECO:0000256" key="10">
    <source>
        <dbReference type="ARBA" id="ARBA00030019"/>
    </source>
</evidence>
<keyword evidence="7 13" id="KW-0067">ATP-binding</keyword>
<organism evidence="14 15">
    <name type="scientific">Caryophanon latum</name>
    <dbReference type="NCBI Taxonomy" id="33977"/>
    <lineage>
        <taxon>Bacteria</taxon>
        <taxon>Bacillati</taxon>
        <taxon>Bacillota</taxon>
        <taxon>Bacilli</taxon>
        <taxon>Bacillales</taxon>
        <taxon>Caryophanaceae</taxon>
        <taxon>Caryophanon</taxon>
    </lineage>
</organism>
<dbReference type="AlphaFoldDB" id="A0A1C0YVE9"/>
<evidence type="ECO:0000256" key="9">
    <source>
        <dbReference type="ARBA" id="ARBA00023186"/>
    </source>
</evidence>
<evidence type="ECO:0000256" key="13">
    <source>
        <dbReference type="RuleBase" id="RU003322"/>
    </source>
</evidence>
<protein>
    <recommendedName>
        <fullName evidence="3">Chaperone protein DnaK</fullName>
    </recommendedName>
    <alternativeName>
        <fullName evidence="4">Chaperone protein dnaK</fullName>
    </alternativeName>
    <alternativeName>
        <fullName evidence="12">HSP70</fullName>
    </alternativeName>
    <alternativeName>
        <fullName evidence="11">Heat shock 70 kDa protein</fullName>
    </alternativeName>
    <alternativeName>
        <fullName evidence="10">Heat shock protein 70</fullName>
    </alternativeName>
</protein>
<evidence type="ECO:0000256" key="2">
    <source>
        <dbReference type="ARBA" id="ARBA00007381"/>
    </source>
</evidence>
<dbReference type="Gene3D" id="3.30.420.40">
    <property type="match status" value="3"/>
</dbReference>
<dbReference type="InterPro" id="IPR043129">
    <property type="entry name" value="ATPase_NBD"/>
</dbReference>
<dbReference type="PRINTS" id="PR00301">
    <property type="entry name" value="HEATSHOCK70"/>
</dbReference>
<comment type="caution">
    <text evidence="14">The sequence shown here is derived from an EMBL/GenBank/DDBJ whole genome shotgun (WGS) entry which is preliminary data.</text>
</comment>
<evidence type="ECO:0000256" key="7">
    <source>
        <dbReference type="ARBA" id="ARBA00022840"/>
    </source>
</evidence>
<evidence type="ECO:0000256" key="1">
    <source>
        <dbReference type="ARBA" id="ARBA00002290"/>
    </source>
</evidence>
<dbReference type="PANTHER" id="PTHR19375">
    <property type="entry name" value="HEAT SHOCK PROTEIN 70KDA"/>
    <property type="match status" value="1"/>
</dbReference>
<dbReference type="FunFam" id="3.30.420.40:FF:000071">
    <property type="entry name" value="Molecular chaperone DnaK"/>
    <property type="match status" value="1"/>
</dbReference>
<keyword evidence="6 13" id="KW-0547">Nucleotide-binding</keyword>
<evidence type="ECO:0000256" key="8">
    <source>
        <dbReference type="ARBA" id="ARBA00023016"/>
    </source>
</evidence>
<dbReference type="InterPro" id="IPR018181">
    <property type="entry name" value="Heat_shock_70_CS"/>
</dbReference>
<keyword evidence="9" id="KW-0143">Chaperone</keyword>
<dbReference type="GO" id="GO:0005524">
    <property type="term" value="F:ATP binding"/>
    <property type="evidence" value="ECO:0007669"/>
    <property type="project" value="UniProtKB-KW"/>
</dbReference>
<evidence type="ECO:0000313" key="15">
    <source>
        <dbReference type="Proteomes" id="UP000093482"/>
    </source>
</evidence>
<dbReference type="Proteomes" id="UP000093482">
    <property type="component" value="Unassembled WGS sequence"/>
</dbReference>
<dbReference type="SUPFAM" id="SSF53067">
    <property type="entry name" value="Actin-like ATPase domain"/>
    <property type="match status" value="2"/>
</dbReference>
<dbReference type="PROSITE" id="PS00297">
    <property type="entry name" value="HSP70_1"/>
    <property type="match status" value="1"/>
</dbReference>
<dbReference type="Gene3D" id="3.90.640.10">
    <property type="entry name" value="Actin, Chain A, domain 4"/>
    <property type="match status" value="1"/>
</dbReference>
<accession>A0A1C0YVE9</accession>
<evidence type="ECO:0000256" key="3">
    <source>
        <dbReference type="ARBA" id="ARBA00014415"/>
    </source>
</evidence>
<keyword evidence="15" id="KW-1185">Reference proteome</keyword>
<dbReference type="Pfam" id="PF00012">
    <property type="entry name" value="HSP70"/>
    <property type="match status" value="1"/>
</dbReference>
<dbReference type="PROSITE" id="PS01036">
    <property type="entry name" value="HSP70_3"/>
    <property type="match status" value="1"/>
</dbReference>
<dbReference type="OrthoDB" id="9766019at2"/>
<comment type="similarity">
    <text evidence="2 13">Belongs to the heat shock protein 70 family.</text>
</comment>
<evidence type="ECO:0000256" key="5">
    <source>
        <dbReference type="ARBA" id="ARBA00022553"/>
    </source>
</evidence>
<dbReference type="InterPro" id="IPR029047">
    <property type="entry name" value="HSP70_peptide-bd_sf"/>
</dbReference>
<dbReference type="EMBL" id="MATO01000031">
    <property type="protein sequence ID" value="OCS91112.1"/>
    <property type="molecule type" value="Genomic_DNA"/>
</dbReference>
<dbReference type="GO" id="GO:0140662">
    <property type="term" value="F:ATP-dependent protein folding chaperone"/>
    <property type="evidence" value="ECO:0007669"/>
    <property type="project" value="InterPro"/>
</dbReference>
<dbReference type="Gene3D" id="2.60.34.10">
    <property type="entry name" value="Substrate Binding Domain Of DNAk, Chain A, domain 1"/>
    <property type="match status" value="1"/>
</dbReference>